<dbReference type="AlphaFoldDB" id="A0A1T4NQZ5"/>
<dbReference type="RefSeq" id="WP_276793091.1">
    <property type="nucleotide sequence ID" value="NZ_CAJPPD010000017.1"/>
</dbReference>
<protein>
    <submittedName>
        <fullName evidence="1">Uncharacterized protein</fullName>
    </submittedName>
</protein>
<dbReference type="EMBL" id="FUXK01000011">
    <property type="protein sequence ID" value="SJZ81517.1"/>
    <property type="molecule type" value="Genomic_DNA"/>
</dbReference>
<gene>
    <name evidence="1" type="ORF">SAMN02745202_01155</name>
</gene>
<accession>A0A1T4NQZ5</accession>
<sequence length="41" mass="4891">MKPQKNEGPQPSERTLHIIRQVAYTYQLVKFKHEETSSYLN</sequence>
<dbReference type="STRING" id="28136.SAMN02745202_01155"/>
<evidence type="ECO:0000313" key="1">
    <source>
        <dbReference type="EMBL" id="SJZ81517.1"/>
    </source>
</evidence>
<name>A0A1T4NQZ5_9BACT</name>
<organism evidence="1 2">
    <name type="scientific">Segatella oulorum</name>
    <dbReference type="NCBI Taxonomy" id="28136"/>
    <lineage>
        <taxon>Bacteria</taxon>
        <taxon>Pseudomonadati</taxon>
        <taxon>Bacteroidota</taxon>
        <taxon>Bacteroidia</taxon>
        <taxon>Bacteroidales</taxon>
        <taxon>Prevotellaceae</taxon>
        <taxon>Segatella</taxon>
    </lineage>
</organism>
<evidence type="ECO:0000313" key="2">
    <source>
        <dbReference type="Proteomes" id="UP000190065"/>
    </source>
</evidence>
<proteinExistence type="predicted"/>
<reference evidence="1 2" key="1">
    <citation type="submission" date="2017-02" db="EMBL/GenBank/DDBJ databases">
        <authorList>
            <person name="Peterson S.W."/>
        </authorList>
    </citation>
    <scope>NUCLEOTIDE SEQUENCE [LARGE SCALE GENOMIC DNA]</scope>
    <source>
        <strain evidence="1 2">ATCC 43324</strain>
    </source>
</reference>
<dbReference type="Proteomes" id="UP000190065">
    <property type="component" value="Unassembled WGS sequence"/>
</dbReference>